<organism evidence="6 7">
    <name type="scientific">Mycena metata</name>
    <dbReference type="NCBI Taxonomy" id="1033252"/>
    <lineage>
        <taxon>Eukaryota</taxon>
        <taxon>Fungi</taxon>
        <taxon>Dikarya</taxon>
        <taxon>Basidiomycota</taxon>
        <taxon>Agaricomycotina</taxon>
        <taxon>Agaricomycetes</taxon>
        <taxon>Agaricomycetidae</taxon>
        <taxon>Agaricales</taxon>
        <taxon>Marasmiineae</taxon>
        <taxon>Mycenaceae</taxon>
        <taxon>Mycena</taxon>
    </lineage>
</organism>
<keyword evidence="3" id="KW-0862">Zinc</keyword>
<feature type="domain" description="MYND-type" evidence="5">
    <location>
        <begin position="236"/>
        <end position="278"/>
    </location>
</feature>
<evidence type="ECO:0000256" key="3">
    <source>
        <dbReference type="ARBA" id="ARBA00022833"/>
    </source>
</evidence>
<accession>A0AAD7NV93</accession>
<keyword evidence="1" id="KW-0479">Metal-binding</keyword>
<protein>
    <recommendedName>
        <fullName evidence="5">MYND-type domain-containing protein</fullName>
    </recommendedName>
</protein>
<evidence type="ECO:0000256" key="1">
    <source>
        <dbReference type="ARBA" id="ARBA00022723"/>
    </source>
</evidence>
<comment type="caution">
    <text evidence="6">The sequence shown here is derived from an EMBL/GenBank/DDBJ whole genome shotgun (WGS) entry which is preliminary data.</text>
</comment>
<evidence type="ECO:0000313" key="7">
    <source>
        <dbReference type="Proteomes" id="UP001215598"/>
    </source>
</evidence>
<dbReference type="Pfam" id="PF01753">
    <property type="entry name" value="zf-MYND"/>
    <property type="match status" value="1"/>
</dbReference>
<dbReference type="InterPro" id="IPR002893">
    <property type="entry name" value="Znf_MYND"/>
</dbReference>
<dbReference type="PROSITE" id="PS50865">
    <property type="entry name" value="ZF_MYND_2"/>
    <property type="match status" value="1"/>
</dbReference>
<evidence type="ECO:0000259" key="5">
    <source>
        <dbReference type="PROSITE" id="PS50865"/>
    </source>
</evidence>
<evidence type="ECO:0000256" key="2">
    <source>
        <dbReference type="ARBA" id="ARBA00022771"/>
    </source>
</evidence>
<sequence length="286" mass="32366">MQHPHESIVLVRNVILYPADGGEPRITPMTFNEEGARANPCGIFAINVDLRGLYGDRNMYATRQQLVTIHSQPDPNSHGVYDIFYNISPRLPTNVCMARLVGVDPARPGKRPLWRGDVVVVKSEKWPSLKIGGRQYMNYTDIPPAVLDVLNSNFIPQWYNSRAWGDSLQEEQMSNNEASKVEQNWPVYQKIHPSLSGTRSGYDKKTLDKTARMIDRLETKQAKQGKREELDRIVVCGHCNVHGSSIAQPLRVCGGCRNEKYCSTECQRLAWKEHRSSCKTAQKNGV</sequence>
<proteinExistence type="predicted"/>
<dbReference type="GO" id="GO:0008270">
    <property type="term" value="F:zinc ion binding"/>
    <property type="evidence" value="ECO:0007669"/>
    <property type="project" value="UniProtKB-KW"/>
</dbReference>
<dbReference type="PROSITE" id="PS01360">
    <property type="entry name" value="ZF_MYND_1"/>
    <property type="match status" value="1"/>
</dbReference>
<name>A0AAD7NV93_9AGAR</name>
<gene>
    <name evidence="6" type="ORF">B0H16DRAFT_1712767</name>
</gene>
<dbReference type="SUPFAM" id="SSF144232">
    <property type="entry name" value="HIT/MYND zinc finger-like"/>
    <property type="match status" value="1"/>
</dbReference>
<keyword evidence="2 4" id="KW-0863">Zinc-finger</keyword>
<dbReference type="AlphaFoldDB" id="A0AAD7NV93"/>
<dbReference type="Gene3D" id="6.10.140.2220">
    <property type="match status" value="1"/>
</dbReference>
<dbReference type="EMBL" id="JARKIB010000009">
    <property type="protein sequence ID" value="KAJ7776399.1"/>
    <property type="molecule type" value="Genomic_DNA"/>
</dbReference>
<evidence type="ECO:0000256" key="4">
    <source>
        <dbReference type="PROSITE-ProRule" id="PRU00134"/>
    </source>
</evidence>
<dbReference type="Proteomes" id="UP001215598">
    <property type="component" value="Unassembled WGS sequence"/>
</dbReference>
<evidence type="ECO:0000313" key="6">
    <source>
        <dbReference type="EMBL" id="KAJ7776399.1"/>
    </source>
</evidence>
<reference evidence="6" key="1">
    <citation type="submission" date="2023-03" db="EMBL/GenBank/DDBJ databases">
        <title>Massive genome expansion in bonnet fungi (Mycena s.s.) driven by repeated elements and novel gene families across ecological guilds.</title>
        <authorList>
            <consortium name="Lawrence Berkeley National Laboratory"/>
            <person name="Harder C.B."/>
            <person name="Miyauchi S."/>
            <person name="Viragh M."/>
            <person name="Kuo A."/>
            <person name="Thoen E."/>
            <person name="Andreopoulos B."/>
            <person name="Lu D."/>
            <person name="Skrede I."/>
            <person name="Drula E."/>
            <person name="Henrissat B."/>
            <person name="Morin E."/>
            <person name="Kohler A."/>
            <person name="Barry K."/>
            <person name="LaButti K."/>
            <person name="Morin E."/>
            <person name="Salamov A."/>
            <person name="Lipzen A."/>
            <person name="Mereny Z."/>
            <person name="Hegedus B."/>
            <person name="Baldrian P."/>
            <person name="Stursova M."/>
            <person name="Weitz H."/>
            <person name="Taylor A."/>
            <person name="Grigoriev I.V."/>
            <person name="Nagy L.G."/>
            <person name="Martin F."/>
            <person name="Kauserud H."/>
        </authorList>
    </citation>
    <scope>NUCLEOTIDE SEQUENCE</scope>
    <source>
        <strain evidence="6">CBHHK182m</strain>
    </source>
</reference>
<keyword evidence="7" id="KW-1185">Reference proteome</keyword>